<gene>
    <name evidence="1" type="ORF">S12H4_33410</name>
</gene>
<dbReference type="AlphaFoldDB" id="X1U3L3"/>
<dbReference type="EMBL" id="BARW01019684">
    <property type="protein sequence ID" value="GAI98221.1"/>
    <property type="molecule type" value="Genomic_DNA"/>
</dbReference>
<proteinExistence type="predicted"/>
<comment type="caution">
    <text evidence="1">The sequence shown here is derived from an EMBL/GenBank/DDBJ whole genome shotgun (WGS) entry which is preliminary data.</text>
</comment>
<feature type="non-terminal residue" evidence="1">
    <location>
        <position position="46"/>
    </location>
</feature>
<name>X1U3L3_9ZZZZ</name>
<reference evidence="1" key="1">
    <citation type="journal article" date="2014" name="Front. Microbiol.">
        <title>High frequency of phylogenetically diverse reductive dehalogenase-homologous genes in deep subseafloor sedimentary metagenomes.</title>
        <authorList>
            <person name="Kawai M."/>
            <person name="Futagami T."/>
            <person name="Toyoda A."/>
            <person name="Takaki Y."/>
            <person name="Nishi S."/>
            <person name="Hori S."/>
            <person name="Arai W."/>
            <person name="Tsubouchi T."/>
            <person name="Morono Y."/>
            <person name="Uchiyama I."/>
            <person name="Ito T."/>
            <person name="Fujiyama A."/>
            <person name="Inagaki F."/>
            <person name="Takami H."/>
        </authorList>
    </citation>
    <scope>NUCLEOTIDE SEQUENCE</scope>
    <source>
        <strain evidence="1">Expedition CK06-06</strain>
    </source>
</reference>
<sequence>MAISSEDISDIAREAARKVLESQGTCVSAGMTMAREQESFRKATPI</sequence>
<evidence type="ECO:0000313" key="1">
    <source>
        <dbReference type="EMBL" id="GAI98221.1"/>
    </source>
</evidence>
<accession>X1U3L3</accession>
<organism evidence="1">
    <name type="scientific">marine sediment metagenome</name>
    <dbReference type="NCBI Taxonomy" id="412755"/>
    <lineage>
        <taxon>unclassified sequences</taxon>
        <taxon>metagenomes</taxon>
        <taxon>ecological metagenomes</taxon>
    </lineage>
</organism>
<protein>
    <submittedName>
        <fullName evidence="1">Uncharacterized protein</fullName>
    </submittedName>
</protein>